<reference evidence="1 2" key="1">
    <citation type="submission" date="2017-05" db="EMBL/GenBank/DDBJ databases">
        <title>Complete and WGS of Bordetella genogroups.</title>
        <authorList>
            <person name="Spilker T."/>
            <person name="LiPuma J."/>
        </authorList>
    </citation>
    <scope>NUCLEOTIDE SEQUENCE [LARGE SCALE GENOMIC DNA]</scope>
    <source>
        <strain evidence="1 2">AU9919</strain>
    </source>
</reference>
<gene>
    <name evidence="1" type="ORF">CAL20_17785</name>
</gene>
<protein>
    <submittedName>
        <fullName evidence="1">Uncharacterized protein</fullName>
    </submittedName>
</protein>
<dbReference type="Proteomes" id="UP000216885">
    <property type="component" value="Unassembled WGS sequence"/>
</dbReference>
<dbReference type="AlphaFoldDB" id="A0A261TYX6"/>
<dbReference type="InterPro" id="IPR045397">
    <property type="entry name" value="TumE-like"/>
</dbReference>
<evidence type="ECO:0000313" key="1">
    <source>
        <dbReference type="EMBL" id="OZI54477.1"/>
    </source>
</evidence>
<name>A0A261TYX6_9BORD</name>
<keyword evidence="2" id="KW-1185">Reference proteome</keyword>
<dbReference type="EMBL" id="NEVQ01000017">
    <property type="protein sequence ID" value="OZI54477.1"/>
    <property type="molecule type" value="Genomic_DNA"/>
</dbReference>
<accession>A0A261TYX6</accession>
<sequence>MIDNKASQLIIDFKSVDDDGAIIQIVVWQVPRPVAPCLHTVKYRLVYIANNERVVGFDNERGKGDHCHLCGREIPYDFVSIDQLVEDFLAHVERYKNERHHGS</sequence>
<proteinExistence type="predicted"/>
<comment type="caution">
    <text evidence="1">The sequence shown here is derived from an EMBL/GenBank/DDBJ whole genome shotgun (WGS) entry which is preliminary data.</text>
</comment>
<dbReference type="Pfam" id="PF20126">
    <property type="entry name" value="TumE"/>
    <property type="match status" value="1"/>
</dbReference>
<evidence type="ECO:0000313" key="2">
    <source>
        <dbReference type="Proteomes" id="UP000216885"/>
    </source>
</evidence>
<organism evidence="1 2">
    <name type="scientific">Bordetella genomosp. 4</name>
    <dbReference type="NCBI Taxonomy" id="463044"/>
    <lineage>
        <taxon>Bacteria</taxon>
        <taxon>Pseudomonadati</taxon>
        <taxon>Pseudomonadota</taxon>
        <taxon>Betaproteobacteria</taxon>
        <taxon>Burkholderiales</taxon>
        <taxon>Alcaligenaceae</taxon>
        <taxon>Bordetella</taxon>
    </lineage>
</organism>